<proteinExistence type="predicted"/>
<gene>
    <name evidence="2" type="ORF">N868_14140</name>
</gene>
<keyword evidence="1" id="KW-0812">Transmembrane</keyword>
<reference evidence="2 3" key="1">
    <citation type="submission" date="2013-08" db="EMBL/GenBank/DDBJ databases">
        <title>Genome sequencing of Cellulomonas carbonis T26.</title>
        <authorList>
            <person name="Chen F."/>
            <person name="Li Y."/>
            <person name="Wang G."/>
        </authorList>
    </citation>
    <scope>NUCLEOTIDE SEQUENCE [LARGE SCALE GENOMIC DNA]</scope>
    <source>
        <strain evidence="2 3">T26</strain>
    </source>
</reference>
<feature type="transmembrane region" description="Helical" evidence="1">
    <location>
        <begin position="42"/>
        <end position="63"/>
    </location>
</feature>
<dbReference type="EMBL" id="AXCY01000042">
    <property type="protein sequence ID" value="KGM10702.1"/>
    <property type="molecule type" value="Genomic_DNA"/>
</dbReference>
<keyword evidence="1" id="KW-0472">Membrane</keyword>
<evidence type="ECO:0000256" key="1">
    <source>
        <dbReference type="SAM" id="Phobius"/>
    </source>
</evidence>
<reference evidence="2 3" key="2">
    <citation type="journal article" date="2015" name="Stand. Genomic Sci.">
        <title>Draft genome sequence of Cellulomonas carbonis T26(T) and comparative analysis of six Cellulomonas genomes.</title>
        <authorList>
            <person name="Zhuang W."/>
            <person name="Zhang S."/>
            <person name="Xia X."/>
            <person name="Wang G."/>
        </authorList>
    </citation>
    <scope>NUCLEOTIDE SEQUENCE [LARGE SCALE GENOMIC DNA]</scope>
    <source>
        <strain evidence="2 3">T26</strain>
    </source>
</reference>
<evidence type="ECO:0000313" key="2">
    <source>
        <dbReference type="EMBL" id="KGM10702.1"/>
    </source>
</evidence>
<organism evidence="2 3">
    <name type="scientific">Cellulomonas carbonis T26</name>
    <dbReference type="NCBI Taxonomy" id="947969"/>
    <lineage>
        <taxon>Bacteria</taxon>
        <taxon>Bacillati</taxon>
        <taxon>Actinomycetota</taxon>
        <taxon>Actinomycetes</taxon>
        <taxon>Micrococcales</taxon>
        <taxon>Cellulomonadaceae</taxon>
        <taxon>Cellulomonas</taxon>
    </lineage>
</organism>
<accession>A0A0A0BSS5</accession>
<dbReference type="AlphaFoldDB" id="A0A0A0BSS5"/>
<keyword evidence="1" id="KW-1133">Transmembrane helix</keyword>
<keyword evidence="3" id="KW-1185">Reference proteome</keyword>
<sequence>MSTTDHVRHALRTDAETADHLDQDAVWASVRTGIHRRRRRRAAASVTGAALLVGGVLVGVPALDEAWFVQTEPAGPVVPPVPEPTGPEPAPTLEPTPAEDYVEVPADALLPMGVARRSTDDGAVPWVLPEECAAGVPSGTTSMVTARDGTGELEAQILVQQVALFADPEQAAAEVDRLAALLEACAGDSDLVGTEPVDVPERGVGVASYFGDGEGGATPFGTYAVVSSRANAVALVTAEGGEGTPEGSRDATVERARGLWERLCTYDAADC</sequence>
<dbReference type="Proteomes" id="UP000029839">
    <property type="component" value="Unassembled WGS sequence"/>
</dbReference>
<dbReference type="RefSeq" id="WP_043606593.1">
    <property type="nucleotide sequence ID" value="NZ_AXCY01000042.1"/>
</dbReference>
<name>A0A0A0BSS5_9CELL</name>
<protein>
    <submittedName>
        <fullName evidence="2">Uncharacterized protein</fullName>
    </submittedName>
</protein>
<evidence type="ECO:0000313" key="3">
    <source>
        <dbReference type="Proteomes" id="UP000029839"/>
    </source>
</evidence>
<dbReference type="OrthoDB" id="4827179at2"/>
<comment type="caution">
    <text evidence="2">The sequence shown here is derived from an EMBL/GenBank/DDBJ whole genome shotgun (WGS) entry which is preliminary data.</text>
</comment>